<protein>
    <submittedName>
        <fullName evidence="5">2-oxoglutarate-acceptor oxidoreductase subunit OorD</fullName>
        <ecNumber evidence="5">1.12.7.2</ecNumber>
    </submittedName>
</protein>
<dbReference type="SUPFAM" id="SSF54862">
    <property type="entry name" value="4Fe-4S ferredoxins"/>
    <property type="match status" value="1"/>
</dbReference>
<gene>
    <name evidence="5" type="primary">oorD</name>
    <name evidence="5" type="ORF">NCTC12475_00443</name>
</gene>
<evidence type="ECO:0000256" key="3">
    <source>
        <dbReference type="ARBA" id="ARBA00023014"/>
    </source>
</evidence>
<dbReference type="GO" id="GO:0008901">
    <property type="term" value="F:ferredoxin hydrogenase activity"/>
    <property type="evidence" value="ECO:0007669"/>
    <property type="project" value="UniProtKB-EC"/>
</dbReference>
<dbReference type="PANTHER" id="PTHR43122:SF1">
    <property type="entry name" value="IRON-SULFUR-BINDING PROTEIN"/>
    <property type="match status" value="1"/>
</dbReference>
<dbReference type="GO" id="GO:0046872">
    <property type="term" value="F:metal ion binding"/>
    <property type="evidence" value="ECO:0007669"/>
    <property type="project" value="UniProtKB-KW"/>
</dbReference>
<dbReference type="PROSITE" id="PS00198">
    <property type="entry name" value="4FE4S_FER_1"/>
    <property type="match status" value="2"/>
</dbReference>
<evidence type="ECO:0000313" key="6">
    <source>
        <dbReference type="Proteomes" id="UP000254920"/>
    </source>
</evidence>
<keyword evidence="6" id="KW-1185">Reference proteome</keyword>
<dbReference type="STRING" id="32024.GCA_000788295_00563"/>
<organism evidence="5 6">
    <name type="scientific">Campylobacter sputorum subsp. sputorum</name>
    <dbReference type="NCBI Taxonomy" id="32024"/>
    <lineage>
        <taxon>Bacteria</taxon>
        <taxon>Pseudomonadati</taxon>
        <taxon>Campylobacterota</taxon>
        <taxon>Epsilonproteobacteria</taxon>
        <taxon>Campylobacterales</taxon>
        <taxon>Campylobacteraceae</taxon>
        <taxon>Campylobacter</taxon>
    </lineage>
</organism>
<dbReference type="GeneID" id="93090885"/>
<sequence>MDNENRPVWVDESRCKACNICVSYCPSGTIAMREEVSAISGTMIEVIDPDSCIGCRECENHCPDFAIFVADKGFKFAKLTEESKQRAAQIKANNYQKLQGELA</sequence>
<keyword evidence="2" id="KW-0408">Iron</keyword>
<dbReference type="EC" id="1.12.7.2" evidence="5"/>
<reference evidence="5 6" key="1">
    <citation type="submission" date="2018-06" db="EMBL/GenBank/DDBJ databases">
        <authorList>
            <consortium name="Pathogen Informatics"/>
            <person name="Doyle S."/>
        </authorList>
    </citation>
    <scope>NUCLEOTIDE SEQUENCE [LARGE SCALE GENOMIC DNA]</scope>
    <source>
        <strain evidence="5 6">NCTC12475</strain>
    </source>
</reference>
<evidence type="ECO:0000256" key="2">
    <source>
        <dbReference type="ARBA" id="ARBA00023004"/>
    </source>
</evidence>
<feature type="domain" description="4Fe-4S ferredoxin-type" evidence="4">
    <location>
        <begin position="43"/>
        <end position="72"/>
    </location>
</feature>
<evidence type="ECO:0000259" key="4">
    <source>
        <dbReference type="PROSITE" id="PS51379"/>
    </source>
</evidence>
<dbReference type="EMBL" id="UFVD01000001">
    <property type="protein sequence ID" value="SUX10257.1"/>
    <property type="molecule type" value="Genomic_DNA"/>
</dbReference>
<dbReference type="RefSeq" id="WP_089182689.1">
    <property type="nucleotide sequence ID" value="NZ_CP043427.1"/>
</dbReference>
<keyword evidence="1" id="KW-0479">Metal-binding</keyword>
<proteinExistence type="predicted"/>
<dbReference type="Gene3D" id="3.30.70.20">
    <property type="match status" value="2"/>
</dbReference>
<dbReference type="GO" id="GO:0051536">
    <property type="term" value="F:iron-sulfur cluster binding"/>
    <property type="evidence" value="ECO:0007669"/>
    <property type="project" value="UniProtKB-KW"/>
</dbReference>
<dbReference type="OrthoDB" id="9804603at2"/>
<dbReference type="InterPro" id="IPR017900">
    <property type="entry name" value="4Fe4S_Fe_S_CS"/>
</dbReference>
<evidence type="ECO:0000313" key="5">
    <source>
        <dbReference type="EMBL" id="SUX10257.1"/>
    </source>
</evidence>
<accession>A0A381DIB6</accession>
<dbReference type="AlphaFoldDB" id="A0A381DIB6"/>
<evidence type="ECO:0000256" key="1">
    <source>
        <dbReference type="ARBA" id="ARBA00022723"/>
    </source>
</evidence>
<dbReference type="Proteomes" id="UP000254920">
    <property type="component" value="Unassembled WGS sequence"/>
</dbReference>
<dbReference type="InterPro" id="IPR017896">
    <property type="entry name" value="4Fe4S_Fe-S-bd"/>
</dbReference>
<keyword evidence="5" id="KW-0560">Oxidoreductase</keyword>
<name>A0A381DIB6_9BACT</name>
<dbReference type="PROSITE" id="PS51379">
    <property type="entry name" value="4FE4S_FER_2"/>
    <property type="match status" value="2"/>
</dbReference>
<dbReference type="PANTHER" id="PTHR43122">
    <property type="entry name" value="FERREDOXIN SUBUNIT OF PYRUVATE:FLAVODOXIN OXIDOREDUCTASE-RELATED"/>
    <property type="match status" value="1"/>
</dbReference>
<dbReference type="NCBIfam" id="NF007205">
    <property type="entry name" value="PRK09626.1"/>
    <property type="match status" value="1"/>
</dbReference>
<keyword evidence="3" id="KW-0411">Iron-sulfur</keyword>
<dbReference type="Pfam" id="PF12838">
    <property type="entry name" value="Fer4_7"/>
    <property type="match status" value="1"/>
</dbReference>
<feature type="domain" description="4Fe-4S ferredoxin-type" evidence="4">
    <location>
        <begin position="6"/>
        <end position="35"/>
    </location>
</feature>